<feature type="compositionally biased region" description="Basic residues" evidence="1">
    <location>
        <begin position="104"/>
        <end position="118"/>
    </location>
</feature>
<dbReference type="GeneID" id="36544050"/>
<gene>
    <name evidence="2" type="ORF">P168DRAFT_287212</name>
</gene>
<dbReference type="Proteomes" id="UP000234254">
    <property type="component" value="Unassembled WGS sequence"/>
</dbReference>
<dbReference type="EMBL" id="MSFM01000001">
    <property type="protein sequence ID" value="PKY09136.1"/>
    <property type="molecule type" value="Genomic_DNA"/>
</dbReference>
<dbReference type="AlphaFoldDB" id="A0A2I1DGZ1"/>
<keyword evidence="3" id="KW-1185">Reference proteome</keyword>
<evidence type="ECO:0000313" key="2">
    <source>
        <dbReference type="EMBL" id="PKY09136.1"/>
    </source>
</evidence>
<accession>A0A2I1DGZ1</accession>
<sequence length="163" mass="18176">MISDRHGQPISLDSSVDQSVKFIHFHPILLSLLVRHSQGDIDPNQPFPNNPTRQAWVISPKGWSDGTLVAHSIQTLPAAPKVIIDIIYGPIHLKKKEPPIQSKKGTKRIKRMKKRKDRSTKTTGSPTVEHSSHQPDRRMGARSWYREKGEVDSPAAHMTAAGG</sequence>
<dbReference type="VEuPathDB" id="FungiDB:P168DRAFT_287212"/>
<feature type="region of interest" description="Disordered" evidence="1">
    <location>
        <begin position="95"/>
        <end position="163"/>
    </location>
</feature>
<name>A0A2I1DGZ1_ASPC2</name>
<evidence type="ECO:0000313" key="3">
    <source>
        <dbReference type="Proteomes" id="UP000234254"/>
    </source>
</evidence>
<organism evidence="2 3">
    <name type="scientific">Aspergillus campestris (strain IBT 28561)</name>
    <dbReference type="NCBI Taxonomy" id="1392248"/>
    <lineage>
        <taxon>Eukaryota</taxon>
        <taxon>Fungi</taxon>
        <taxon>Dikarya</taxon>
        <taxon>Ascomycota</taxon>
        <taxon>Pezizomycotina</taxon>
        <taxon>Eurotiomycetes</taxon>
        <taxon>Eurotiomycetidae</taxon>
        <taxon>Eurotiales</taxon>
        <taxon>Aspergillaceae</taxon>
        <taxon>Aspergillus</taxon>
        <taxon>Aspergillus subgen. Circumdati</taxon>
    </lineage>
</organism>
<evidence type="ECO:0000256" key="1">
    <source>
        <dbReference type="SAM" id="MobiDB-lite"/>
    </source>
</evidence>
<reference evidence="2" key="1">
    <citation type="submission" date="2016-12" db="EMBL/GenBank/DDBJ databases">
        <title>The genomes of Aspergillus section Nigri reveals drivers in fungal speciation.</title>
        <authorList>
            <consortium name="DOE Joint Genome Institute"/>
            <person name="Vesth T.C."/>
            <person name="Nybo J."/>
            <person name="Theobald S."/>
            <person name="Brandl J."/>
            <person name="Frisvad J.C."/>
            <person name="Nielsen K.F."/>
            <person name="Lyhne E.K."/>
            <person name="Kogle M.E."/>
            <person name="Kuo A."/>
            <person name="Riley R."/>
            <person name="Clum A."/>
            <person name="Nolan M."/>
            <person name="Lipzen A."/>
            <person name="Salamov A."/>
            <person name="Henrissat B."/>
            <person name="Wiebenga A."/>
            <person name="De vries R.P."/>
            <person name="Grigoriev I.V."/>
            <person name="Mortensen U.H."/>
            <person name="Andersen M.R."/>
            <person name="Baker S.E."/>
        </authorList>
    </citation>
    <scope>NUCLEOTIDE SEQUENCE</scope>
    <source>
        <strain evidence="2">IBT 28561</strain>
    </source>
</reference>
<dbReference type="RefSeq" id="XP_024697730.1">
    <property type="nucleotide sequence ID" value="XM_024836526.1"/>
</dbReference>
<dbReference type="OrthoDB" id="10607623at2759"/>
<comment type="caution">
    <text evidence="2">The sequence shown here is derived from an EMBL/GenBank/DDBJ whole genome shotgun (WGS) entry which is preliminary data.</text>
</comment>
<protein>
    <submittedName>
        <fullName evidence="2">Uncharacterized protein</fullName>
    </submittedName>
</protein>
<proteinExistence type="predicted"/>
<feature type="compositionally biased region" description="Basic and acidic residues" evidence="1">
    <location>
        <begin position="130"/>
        <end position="151"/>
    </location>
</feature>